<sequence length="116" mass="13425">DVSARVEDFTKLRVAVQRTMMELLQSGKASRDNQGGEGYVLVEDVACTPRVYRQWHRCRTDSFDRLAFYLRHTEAFEVWSPGQSAEADQEQANLRSAVRIRLDAVKKDEFSREWVG</sequence>
<organism evidence="1 2">
    <name type="scientific">Symbiodinium pilosum</name>
    <name type="common">Dinoflagellate</name>
    <dbReference type="NCBI Taxonomy" id="2952"/>
    <lineage>
        <taxon>Eukaryota</taxon>
        <taxon>Sar</taxon>
        <taxon>Alveolata</taxon>
        <taxon>Dinophyceae</taxon>
        <taxon>Suessiales</taxon>
        <taxon>Symbiodiniaceae</taxon>
        <taxon>Symbiodinium</taxon>
    </lineage>
</organism>
<reference evidence="1" key="1">
    <citation type="submission" date="2021-02" db="EMBL/GenBank/DDBJ databases">
        <authorList>
            <person name="Dougan E. K."/>
            <person name="Rhodes N."/>
            <person name="Thang M."/>
            <person name="Chan C."/>
        </authorList>
    </citation>
    <scope>NUCLEOTIDE SEQUENCE</scope>
</reference>
<dbReference type="AlphaFoldDB" id="A0A812YLI5"/>
<dbReference type="Proteomes" id="UP000649617">
    <property type="component" value="Unassembled WGS sequence"/>
</dbReference>
<accession>A0A812YLI5</accession>
<comment type="caution">
    <text evidence="1">The sequence shown here is derived from an EMBL/GenBank/DDBJ whole genome shotgun (WGS) entry which is preliminary data.</text>
</comment>
<evidence type="ECO:0000313" key="1">
    <source>
        <dbReference type="EMBL" id="CAE7782725.1"/>
    </source>
</evidence>
<dbReference type="EMBL" id="CAJNIZ010048115">
    <property type="protein sequence ID" value="CAE7782725.1"/>
    <property type="molecule type" value="Genomic_DNA"/>
</dbReference>
<protein>
    <submittedName>
        <fullName evidence="1">Uncharacterized protein</fullName>
    </submittedName>
</protein>
<keyword evidence="2" id="KW-1185">Reference proteome</keyword>
<gene>
    <name evidence="1" type="ORF">SPIL2461_LOCUS23291</name>
</gene>
<evidence type="ECO:0000313" key="2">
    <source>
        <dbReference type="Proteomes" id="UP000649617"/>
    </source>
</evidence>
<feature type="non-terminal residue" evidence="1">
    <location>
        <position position="1"/>
    </location>
</feature>
<name>A0A812YLI5_SYMPI</name>
<proteinExistence type="predicted"/>
<feature type="non-terminal residue" evidence="1">
    <location>
        <position position="116"/>
    </location>
</feature>
<dbReference type="OrthoDB" id="438202at2759"/>